<evidence type="ECO:0000256" key="2">
    <source>
        <dbReference type="ARBA" id="ARBA00009430"/>
    </source>
</evidence>
<dbReference type="VEuPathDB" id="FungiDB:Malapachy_2147"/>
<dbReference type="GO" id="GO:0005730">
    <property type="term" value="C:nucleolus"/>
    <property type="evidence" value="ECO:0007669"/>
    <property type="project" value="UniProtKB-SubCell"/>
</dbReference>
<comment type="similarity">
    <text evidence="2">Belongs to the eukaryotic RPA49/POLR1E RNA polymerase subunit family.</text>
</comment>
<dbReference type="GO" id="GO:0000428">
    <property type="term" value="C:DNA-directed RNA polymerase complex"/>
    <property type="evidence" value="ECO:0007669"/>
    <property type="project" value="UniProtKB-KW"/>
</dbReference>
<dbReference type="AlphaFoldDB" id="A0A0M8MMM9"/>
<evidence type="ECO:0000313" key="7">
    <source>
        <dbReference type="EMBL" id="KOS15566.1"/>
    </source>
</evidence>
<keyword evidence="3 7" id="KW-0240">DNA-directed RNA polymerase</keyword>
<protein>
    <submittedName>
        <fullName evidence="7">Rpa49-49 kd subunit of dna-directed rna polymerase i</fullName>
    </submittedName>
</protein>
<dbReference type="EMBL" id="LGAV01000002">
    <property type="protein sequence ID" value="KOS15566.1"/>
    <property type="molecule type" value="Genomic_DNA"/>
</dbReference>
<evidence type="ECO:0000313" key="8">
    <source>
        <dbReference type="Proteomes" id="UP000037751"/>
    </source>
</evidence>
<dbReference type="PANTHER" id="PTHR14440">
    <property type="entry name" value="DNA-DIRECTED RNA POLYMERASE I SUBUNIT RPA49"/>
    <property type="match status" value="1"/>
</dbReference>
<reference evidence="7 8" key="1">
    <citation type="submission" date="2015-07" db="EMBL/GenBank/DDBJ databases">
        <title>Draft Genome Sequence of Malassezia furfur CBS1878 and Malassezia pachydermatis CBS1879.</title>
        <authorList>
            <person name="Triana S."/>
            <person name="Ohm R."/>
            <person name="Gonzalez A."/>
            <person name="DeCock H."/>
            <person name="Restrepo S."/>
            <person name="Celis A."/>
        </authorList>
    </citation>
    <scope>NUCLEOTIDE SEQUENCE [LARGE SCALE GENOMIC DNA]</scope>
    <source>
        <strain evidence="7 8">CBS 1879</strain>
    </source>
</reference>
<comment type="caution">
    <text evidence="7">The sequence shown here is derived from an EMBL/GenBank/DDBJ whole genome shotgun (WGS) entry which is preliminary data.</text>
</comment>
<dbReference type="GO" id="GO:0003677">
    <property type="term" value="F:DNA binding"/>
    <property type="evidence" value="ECO:0007669"/>
    <property type="project" value="InterPro"/>
</dbReference>
<dbReference type="GeneID" id="28728514"/>
<feature type="region of interest" description="Disordered" evidence="6">
    <location>
        <begin position="1"/>
        <end position="39"/>
    </location>
</feature>
<feature type="region of interest" description="Disordered" evidence="6">
    <location>
        <begin position="434"/>
        <end position="453"/>
    </location>
</feature>
<keyword evidence="5" id="KW-0539">Nucleus</keyword>
<evidence type="ECO:0000256" key="3">
    <source>
        <dbReference type="ARBA" id="ARBA00022478"/>
    </source>
</evidence>
<dbReference type="STRING" id="77020.A0A0M8MMM9"/>
<sequence length="476" mass="52409">MPSESSASKRRASKEVGSEPTSKRKASSSSKDAVTLQADDTEPIGPVLVSLSDFCPDKRTKFHLYRASNDGNDETPHAPQSATLNDRLLLAGDTNVMQYNSSNWGWGASAQTTPELRRETRGYSGNYVLGVYDKKTKQVTLRTVPLFTMNRSVKALSQLSAMATETGTNDGFDYTKARRDLGEAFGNKKQKQAARNMDRMKVNTENMDSILEHVASGIDESAATLPSEKELAAALSASRALPQAHVDAGEPADVYPMDELVPATVLKALHTRHLLKCTSQADLGKSLRSLSLPSPWLLPRMWQLVQTAQNDAGSSSKAMELVRLGYYISILLAFRKQARGLGKSDDGASHVAQKMRLPDHEKDIVIEHLTSQFAEQARSSQRHVLTATGETRLLAHILVLGLHLEEFNIAPQPVAQELAVPVQRVNEMFKSLGCSSSQATQHGVDEEGVTTTQERRWRLRLPLSFPSQRKRGPPRR</sequence>
<keyword evidence="4" id="KW-0804">Transcription</keyword>
<keyword evidence="8" id="KW-1185">Reference proteome</keyword>
<evidence type="ECO:0000256" key="5">
    <source>
        <dbReference type="ARBA" id="ARBA00023242"/>
    </source>
</evidence>
<dbReference type="Proteomes" id="UP000037751">
    <property type="component" value="Unassembled WGS sequence"/>
</dbReference>
<evidence type="ECO:0000256" key="6">
    <source>
        <dbReference type="SAM" id="MobiDB-lite"/>
    </source>
</evidence>
<dbReference type="OrthoDB" id="532500at2759"/>
<dbReference type="Pfam" id="PF06870">
    <property type="entry name" value="RNA_pol_I_A49"/>
    <property type="match status" value="1"/>
</dbReference>
<organism evidence="7 8">
    <name type="scientific">Malassezia pachydermatis</name>
    <dbReference type="NCBI Taxonomy" id="77020"/>
    <lineage>
        <taxon>Eukaryota</taxon>
        <taxon>Fungi</taxon>
        <taxon>Dikarya</taxon>
        <taxon>Basidiomycota</taxon>
        <taxon>Ustilaginomycotina</taxon>
        <taxon>Malasseziomycetes</taxon>
        <taxon>Malasseziales</taxon>
        <taxon>Malasseziaceae</taxon>
        <taxon>Malassezia</taxon>
    </lineage>
</organism>
<dbReference type="RefSeq" id="XP_017993198.1">
    <property type="nucleotide sequence ID" value="XM_018136639.1"/>
</dbReference>
<evidence type="ECO:0000256" key="1">
    <source>
        <dbReference type="ARBA" id="ARBA00004604"/>
    </source>
</evidence>
<name>A0A0M8MMM9_9BASI</name>
<dbReference type="GO" id="GO:0006351">
    <property type="term" value="P:DNA-templated transcription"/>
    <property type="evidence" value="ECO:0007669"/>
    <property type="project" value="InterPro"/>
</dbReference>
<dbReference type="InterPro" id="IPR009668">
    <property type="entry name" value="RNA_pol-assoc_fac_A49-like"/>
</dbReference>
<proteinExistence type="inferred from homology"/>
<gene>
    <name evidence="7" type="ORF">Malapachy_2147</name>
</gene>
<comment type="subcellular location">
    <subcellularLocation>
        <location evidence="1">Nucleus</location>
        <location evidence="1">Nucleolus</location>
    </subcellularLocation>
</comment>
<accession>A0A0M8MMM9</accession>
<evidence type="ECO:0000256" key="4">
    <source>
        <dbReference type="ARBA" id="ARBA00023163"/>
    </source>
</evidence>